<sequence>MSASLIYDLAPVGSIVAWSDGTPRPPERFKKKLAAWQTHNSKGRLIRKEGPRTSGNYTSPPNFTLHEADFGGKNVILLRIHRTFGTDSNLAFKVLERPPAGSVRIFNRAGEAGELVHLAESREAAQAWLLSHGYPHAVLEEVSPNEVAADQVEGRTAA</sequence>
<accession>A0A7W6ZZJ8</accession>
<protein>
    <submittedName>
        <fullName evidence="1">Uncharacterized protein</fullName>
    </submittedName>
</protein>
<evidence type="ECO:0000313" key="1">
    <source>
        <dbReference type="EMBL" id="MBB4571048.1"/>
    </source>
</evidence>
<dbReference type="InterPro" id="IPR017042">
    <property type="entry name" value="UCP036055"/>
</dbReference>
<dbReference type="RefSeq" id="WP_028754359.1">
    <property type="nucleotide sequence ID" value="NZ_JACIIG010000018.1"/>
</dbReference>
<dbReference type="EMBL" id="JACIIG010000018">
    <property type="protein sequence ID" value="MBB4571048.1"/>
    <property type="molecule type" value="Genomic_DNA"/>
</dbReference>
<keyword evidence="2" id="KW-1185">Reference proteome</keyword>
<evidence type="ECO:0000313" key="2">
    <source>
        <dbReference type="Proteomes" id="UP000543836"/>
    </source>
</evidence>
<dbReference type="PIRSF" id="PIRSF036055">
    <property type="entry name" value="UCP036055"/>
    <property type="match status" value="1"/>
</dbReference>
<gene>
    <name evidence="1" type="ORF">GGE60_005205</name>
</gene>
<dbReference type="AlphaFoldDB" id="A0A7W6ZZJ8"/>
<dbReference type="GeneID" id="32525996"/>
<comment type="caution">
    <text evidence="1">The sequence shown here is derived from an EMBL/GenBank/DDBJ whole genome shotgun (WGS) entry which is preliminary data.</text>
</comment>
<reference evidence="1 2" key="1">
    <citation type="submission" date="2020-08" db="EMBL/GenBank/DDBJ databases">
        <title>Genomic Encyclopedia of Type Strains, Phase IV (KMG-V): Genome sequencing to study the core and pangenomes of soil and plant-associated prokaryotes.</title>
        <authorList>
            <person name="Whitman W."/>
        </authorList>
    </citation>
    <scope>NUCLEOTIDE SEQUENCE [LARGE SCALE GENOMIC DNA]</scope>
    <source>
        <strain evidence="1 2">SEMIA 492</strain>
    </source>
</reference>
<proteinExistence type="predicted"/>
<dbReference type="OrthoDB" id="8304384at2"/>
<name>A0A7W6ZZJ8_9HYPH</name>
<organism evidence="1 2">
    <name type="scientific">Rhizobium leucaenae</name>
    <dbReference type="NCBI Taxonomy" id="29450"/>
    <lineage>
        <taxon>Bacteria</taxon>
        <taxon>Pseudomonadati</taxon>
        <taxon>Pseudomonadota</taxon>
        <taxon>Alphaproteobacteria</taxon>
        <taxon>Hyphomicrobiales</taxon>
        <taxon>Rhizobiaceae</taxon>
        <taxon>Rhizobium/Agrobacterium group</taxon>
        <taxon>Rhizobium</taxon>
    </lineage>
</organism>
<dbReference type="Proteomes" id="UP000543836">
    <property type="component" value="Unassembled WGS sequence"/>
</dbReference>